<evidence type="ECO:0000313" key="1">
    <source>
        <dbReference type="EMBL" id="MEN7551944.1"/>
    </source>
</evidence>
<dbReference type="AlphaFoldDB" id="A0AAW9SI34"/>
<reference evidence="1 2" key="1">
    <citation type="submission" date="2024-04" db="EMBL/GenBank/DDBJ databases">
        <title>Novel genus in family Flammeovirgaceae.</title>
        <authorList>
            <person name="Nguyen T.H."/>
            <person name="Vuong T.Q."/>
            <person name="Le H."/>
            <person name="Kim S.-G."/>
        </authorList>
    </citation>
    <scope>NUCLEOTIDE SEQUENCE [LARGE SCALE GENOMIC DNA]</scope>
    <source>
        <strain evidence="1 2">JCM 23209</strain>
    </source>
</reference>
<proteinExistence type="predicted"/>
<dbReference type="Proteomes" id="UP001403385">
    <property type="component" value="Unassembled WGS sequence"/>
</dbReference>
<evidence type="ECO:0000313" key="2">
    <source>
        <dbReference type="Proteomes" id="UP001403385"/>
    </source>
</evidence>
<protein>
    <submittedName>
        <fullName evidence="1">Uncharacterized protein</fullName>
    </submittedName>
</protein>
<dbReference type="RefSeq" id="WP_346824722.1">
    <property type="nucleotide sequence ID" value="NZ_JBDKWZ010000031.1"/>
</dbReference>
<accession>A0AAW9SI34</accession>
<name>A0AAW9SI34_9BACT</name>
<comment type="caution">
    <text evidence="1">The sequence shown here is derived from an EMBL/GenBank/DDBJ whole genome shotgun (WGS) entry which is preliminary data.</text>
</comment>
<organism evidence="1 2">
    <name type="scientific">Rapidithrix thailandica</name>
    <dbReference type="NCBI Taxonomy" id="413964"/>
    <lineage>
        <taxon>Bacteria</taxon>
        <taxon>Pseudomonadati</taxon>
        <taxon>Bacteroidota</taxon>
        <taxon>Cytophagia</taxon>
        <taxon>Cytophagales</taxon>
        <taxon>Flammeovirgaceae</taxon>
        <taxon>Rapidithrix</taxon>
    </lineage>
</organism>
<keyword evidence="2" id="KW-1185">Reference proteome</keyword>
<dbReference type="EMBL" id="JBDKWZ010000031">
    <property type="protein sequence ID" value="MEN7551944.1"/>
    <property type="molecule type" value="Genomic_DNA"/>
</dbReference>
<gene>
    <name evidence="1" type="ORF">AAG747_28780</name>
</gene>
<sequence>MANEHNPIAVRINYLQDQWIEHRQKKPKARLLRWMVAPSDVPLVNGFYKLESSTHGKIEETLVVMLTDFESPDSFSYQLSNDWLHMYQLEQEKYPELAWEDYEELRNEFDQLDASDTPSADAFLTKMLKSFKEYEGKPTIMFVGVNPRKVISHQEMNDWCLKILEDLPPAVGLVLTDHKGKGYHDGLLNHSKTREFSQTLVLKDQDMKGACDALMTRGNPKDPQVMFRKCMVEMGNAASKNNKKEVNHWGQKALDVTQASGEKAFWISAHLVYAGFLFGFKDSARIHQLLDKAIKIGSANNDKSLSGITLQVYSYKGAYHSICGENQKSLDCFMKQAHLAVKKEEAALAIGAYKNAILVASQHRMNDRLAEIVPEGFEYGYKLEEDLLKSTEFGYIAKQYIEIPLPQQRYSVAEVDEKMQTLFGEEWKKHVQSSNTLTAAEPVLG</sequence>